<evidence type="ECO:0000313" key="3">
    <source>
        <dbReference type="Proteomes" id="UP000053447"/>
    </source>
</evidence>
<keyword evidence="3" id="KW-1185">Reference proteome</keyword>
<dbReference type="PANTHER" id="PTHR46590:SF1">
    <property type="entry name" value="PHOSPHATIDYLINOSITOL TRANSFER PROTEIN CSR1"/>
    <property type="match status" value="1"/>
</dbReference>
<dbReference type="EMBL" id="LFWA01000017">
    <property type="protein sequence ID" value="KTW26552.1"/>
    <property type="molecule type" value="Genomic_DNA"/>
</dbReference>
<gene>
    <name evidence="2" type="ORF">T551_03469</name>
</gene>
<dbReference type="InterPro" id="IPR001251">
    <property type="entry name" value="CRAL-TRIO_dom"/>
</dbReference>
<dbReference type="Proteomes" id="UP000053447">
    <property type="component" value="Unassembled WGS sequence"/>
</dbReference>
<dbReference type="RefSeq" id="XP_018228081.1">
    <property type="nucleotide sequence ID" value="XM_018375732.1"/>
</dbReference>
<dbReference type="SMART" id="SM01100">
    <property type="entry name" value="CRAL_TRIO_N"/>
    <property type="match status" value="1"/>
</dbReference>
<dbReference type="Pfam" id="PF03765">
    <property type="entry name" value="CRAL_TRIO_N"/>
    <property type="match status" value="1"/>
</dbReference>
<dbReference type="PROSITE" id="PS50191">
    <property type="entry name" value="CRAL_TRIO"/>
    <property type="match status" value="1"/>
</dbReference>
<protein>
    <recommendedName>
        <fullName evidence="1">CRAL-TRIO domain-containing protein</fullName>
    </recommendedName>
</protein>
<dbReference type="InterPro" id="IPR036865">
    <property type="entry name" value="CRAL-TRIO_dom_sf"/>
</dbReference>
<dbReference type="GeneID" id="28941987"/>
<reference evidence="3" key="1">
    <citation type="journal article" date="2016" name="Nat. Commun.">
        <title>Genome analysis of three Pneumocystis species reveals adaptation mechanisms to life exclusively in mammalian hosts.</title>
        <authorList>
            <person name="Ma L."/>
            <person name="Chen Z."/>
            <person name="Huang D.W."/>
            <person name="Kutty G."/>
            <person name="Ishihara M."/>
            <person name="Wang H."/>
            <person name="Abouelleil A."/>
            <person name="Bishop L."/>
            <person name="Davey E."/>
            <person name="Deng R."/>
            <person name="Deng X."/>
            <person name="Fan L."/>
            <person name="Fantoni G."/>
            <person name="Fitzgerald M."/>
            <person name="Gogineni E."/>
            <person name="Goldberg J.M."/>
            <person name="Handley G."/>
            <person name="Hu X."/>
            <person name="Huber C."/>
            <person name="Jiao X."/>
            <person name="Jones K."/>
            <person name="Levin J.Z."/>
            <person name="Liu Y."/>
            <person name="Macdonald P."/>
            <person name="Melnikov A."/>
            <person name="Raley C."/>
            <person name="Sassi M."/>
            <person name="Sherman B.T."/>
            <person name="Song X."/>
            <person name="Sykes S."/>
            <person name="Tran B."/>
            <person name="Walsh L."/>
            <person name="Xia Y."/>
            <person name="Yang J."/>
            <person name="Young S."/>
            <person name="Zeng Q."/>
            <person name="Zheng X."/>
            <person name="Stephens R."/>
            <person name="Nusbaum C."/>
            <person name="Birren B.W."/>
            <person name="Azadi P."/>
            <person name="Lempicki R.A."/>
            <person name="Cuomo C.A."/>
            <person name="Kovacs J.A."/>
        </authorList>
    </citation>
    <scope>NUCLEOTIDE SEQUENCE [LARGE SCALE GENOMIC DNA]</scope>
    <source>
        <strain evidence="3">RU7</strain>
    </source>
</reference>
<dbReference type="SMART" id="SM00516">
    <property type="entry name" value="SEC14"/>
    <property type="match status" value="1"/>
</dbReference>
<name>A0A0W4ZDT5_PNEJ7</name>
<dbReference type="Pfam" id="PF00650">
    <property type="entry name" value="CRAL_TRIO"/>
    <property type="match status" value="1"/>
</dbReference>
<dbReference type="AlphaFoldDB" id="A0A0W4ZDT5"/>
<comment type="caution">
    <text evidence="2">The sequence shown here is derived from an EMBL/GenBank/DDBJ whole genome shotgun (WGS) entry which is preliminary data.</text>
</comment>
<organism evidence="2 3">
    <name type="scientific">Pneumocystis jirovecii (strain RU7)</name>
    <name type="common">Human pneumocystis pneumonia agent</name>
    <dbReference type="NCBI Taxonomy" id="1408657"/>
    <lineage>
        <taxon>Eukaryota</taxon>
        <taxon>Fungi</taxon>
        <taxon>Dikarya</taxon>
        <taxon>Ascomycota</taxon>
        <taxon>Taphrinomycotina</taxon>
        <taxon>Pneumocystomycetes</taxon>
        <taxon>Pneumocystaceae</taxon>
        <taxon>Pneumocystis</taxon>
    </lineage>
</organism>
<accession>A0A0W4ZDT5</accession>
<dbReference type="InterPro" id="IPR011074">
    <property type="entry name" value="CRAL/TRIO_N_dom"/>
</dbReference>
<evidence type="ECO:0000313" key="2">
    <source>
        <dbReference type="EMBL" id="KTW26552.1"/>
    </source>
</evidence>
<dbReference type="CDD" id="cd00170">
    <property type="entry name" value="SEC14"/>
    <property type="match status" value="1"/>
</dbReference>
<dbReference type="GO" id="GO:0120010">
    <property type="term" value="P:intermembrane phospholipid transfer"/>
    <property type="evidence" value="ECO:0007669"/>
    <property type="project" value="EnsemblFungi"/>
</dbReference>
<evidence type="ECO:0000259" key="1">
    <source>
        <dbReference type="PROSITE" id="PS50191"/>
    </source>
</evidence>
<dbReference type="VEuPathDB" id="FungiDB:T551_03469"/>
<sequence>MGNLTRKQEIALKCVWAALLHCRAVKCQDEEKSDVQEENLDEKIHEKLEIEGKNQNNNYKNGADVKEINNSLKCNGDDNFNDNERYGWTKAFGEMLRKEGKELLAVFWEMIKMDNPDRLMQRFLRARRWNQEKTVVMLIETLQWRREFNVEGILRHGDGDKEEPDAVMFLKQMKLGKSFIRGVDRENRPICYIRTHLHRATDQPDTTLQRYIVWLMENARFMISFPVETATIFFDLTKFSLKNIDYAPVKFLIKCFEAHYPESMGICIVHKAPWVFQGIWKIIKGWLDPVVVKKIHFTNSCKELEAYIDISQLIKDVGGKDDWKYVYVEPVEGENDKMKDTETRDKLIQERTLLIQMFETLTTKWILEKNEKISDQLLHERNLLAKDLSHNYWKLDPYIRARSLYDRIGAISAETK</sequence>
<dbReference type="eggNOG" id="KOG1470">
    <property type="taxonomic scope" value="Eukaryota"/>
</dbReference>
<dbReference type="SUPFAM" id="SSF46938">
    <property type="entry name" value="CRAL/TRIO N-terminal domain"/>
    <property type="match status" value="1"/>
</dbReference>
<dbReference type="Gene3D" id="3.40.525.10">
    <property type="entry name" value="CRAL-TRIO lipid binding domain"/>
    <property type="match status" value="1"/>
</dbReference>
<dbReference type="InterPro" id="IPR036273">
    <property type="entry name" value="CRAL/TRIO_N_dom_sf"/>
</dbReference>
<feature type="domain" description="CRAL-TRIO" evidence="1">
    <location>
        <begin position="163"/>
        <end position="325"/>
    </location>
</feature>
<dbReference type="SUPFAM" id="SSF52087">
    <property type="entry name" value="CRAL/TRIO domain"/>
    <property type="match status" value="1"/>
</dbReference>
<dbReference type="OrthoDB" id="43460at2759"/>
<dbReference type="STRING" id="1408657.A0A0W4ZDT5"/>
<proteinExistence type="predicted"/>
<dbReference type="PANTHER" id="PTHR46590">
    <property type="entry name" value="PHOSPHATIDYLINOSITOL TRANSFER PROTEIN CSR1-RELATED"/>
    <property type="match status" value="1"/>
</dbReference>
<dbReference type="InterPro" id="IPR052432">
    <property type="entry name" value="PITP/CRAL-TRIO"/>
</dbReference>